<keyword evidence="3" id="KW-0731">Sigma factor</keyword>
<evidence type="ECO:0000259" key="5">
    <source>
        <dbReference type="Pfam" id="PF04542"/>
    </source>
</evidence>
<dbReference type="Gene3D" id="1.10.10.10">
    <property type="entry name" value="Winged helix-like DNA-binding domain superfamily/Winged helix DNA-binding domain"/>
    <property type="match status" value="1"/>
</dbReference>
<dbReference type="InterPro" id="IPR013325">
    <property type="entry name" value="RNA_pol_sigma_r2"/>
</dbReference>
<dbReference type="SUPFAM" id="SSF88659">
    <property type="entry name" value="Sigma3 and sigma4 domains of RNA polymerase sigma factors"/>
    <property type="match status" value="1"/>
</dbReference>
<dbReference type="InterPro" id="IPR014284">
    <property type="entry name" value="RNA_pol_sigma-70_dom"/>
</dbReference>
<dbReference type="Gene3D" id="1.10.1740.10">
    <property type="match status" value="1"/>
</dbReference>
<reference evidence="8" key="1">
    <citation type="submission" date="2021-01" db="EMBL/GenBank/DDBJ databases">
        <title>Whole genome shotgun sequence of Rugosimonospora africana NBRC 104875.</title>
        <authorList>
            <person name="Komaki H."/>
            <person name="Tamura T."/>
        </authorList>
    </citation>
    <scope>NUCLEOTIDE SEQUENCE</scope>
    <source>
        <strain evidence="8">NBRC 104875</strain>
    </source>
</reference>
<keyword evidence="4" id="KW-0804">Transcription</keyword>
<dbReference type="AlphaFoldDB" id="A0A8J3VNV3"/>
<comment type="caution">
    <text evidence="8">The sequence shown here is derived from an EMBL/GenBank/DDBJ whole genome shotgun (WGS) entry which is preliminary data.</text>
</comment>
<evidence type="ECO:0000313" key="8">
    <source>
        <dbReference type="EMBL" id="GIH13287.1"/>
    </source>
</evidence>
<dbReference type="NCBIfam" id="TIGR02937">
    <property type="entry name" value="sigma70-ECF"/>
    <property type="match status" value="1"/>
</dbReference>
<evidence type="ECO:0000259" key="7">
    <source>
        <dbReference type="Pfam" id="PF20239"/>
    </source>
</evidence>
<dbReference type="InterPro" id="IPR036388">
    <property type="entry name" value="WH-like_DNA-bd_sf"/>
</dbReference>
<comment type="similarity">
    <text evidence="1">Belongs to the sigma-70 factor family. ECF subfamily.</text>
</comment>
<keyword evidence="9" id="KW-1185">Reference proteome</keyword>
<sequence length="437" mass="47086">MGRDAAVGAGRLGRGTPGLLGGTPILSDHAFRAHWWPAVASVTRMVGDLATAEDAVQEAFLAAVEQWPTQGAPANPRSWLIGVARHKALDAIRREARRDTKETAAQRDWAAARPAGPIGPVPDDDVLGLVFMCCHPALEVSVRVALTLRSVCGLSAAEVAAVFLVPEATMAKRLTRAKRKIRDAGIRLRVPPPDSLTERLDAVLRVVFLVFTEGHKASTGSTLVRESLCDTGVELARALLALLPDEPEVAGLVALLLLTDARRAARVDPAGNLVLLADQDRGLWNRDLIREGEHLLEGALRAGRPGPYQLHAAIAACHSTAPYAGDTDWRQIALLYAELLRHEPTPVIEANRAIAVAMVDGPAAGLAILDRLSDHPQLGHWPQLHIARADLLRRLGRADEAVDAYRAALRFELSAAERAFIRRRIVQLSPNADAGRP</sequence>
<evidence type="ECO:0000313" key="9">
    <source>
        <dbReference type="Proteomes" id="UP000642748"/>
    </source>
</evidence>
<dbReference type="Pfam" id="PF20239">
    <property type="entry name" value="DUF6596"/>
    <property type="match status" value="1"/>
</dbReference>
<dbReference type="InterPro" id="IPR046531">
    <property type="entry name" value="DUF6596"/>
</dbReference>
<dbReference type="Pfam" id="PF08281">
    <property type="entry name" value="Sigma70_r4_2"/>
    <property type="match status" value="1"/>
</dbReference>
<dbReference type="PANTHER" id="PTHR47756">
    <property type="entry name" value="BLL6612 PROTEIN-RELATED"/>
    <property type="match status" value="1"/>
</dbReference>
<evidence type="ECO:0000256" key="3">
    <source>
        <dbReference type="ARBA" id="ARBA00023082"/>
    </source>
</evidence>
<evidence type="ECO:0000256" key="1">
    <source>
        <dbReference type="ARBA" id="ARBA00010641"/>
    </source>
</evidence>
<proteinExistence type="inferred from homology"/>
<keyword evidence="2" id="KW-0805">Transcription regulation</keyword>
<evidence type="ECO:0000259" key="6">
    <source>
        <dbReference type="Pfam" id="PF08281"/>
    </source>
</evidence>
<dbReference type="EMBL" id="BONZ01000013">
    <property type="protein sequence ID" value="GIH13287.1"/>
    <property type="molecule type" value="Genomic_DNA"/>
</dbReference>
<dbReference type="PANTHER" id="PTHR47756:SF2">
    <property type="entry name" value="BLL6612 PROTEIN"/>
    <property type="match status" value="1"/>
</dbReference>
<protein>
    <submittedName>
        <fullName evidence="8">RNA polymerase subunit sigma-24</fullName>
    </submittedName>
</protein>
<feature type="domain" description="RNA polymerase sigma-70 region 2" evidence="5">
    <location>
        <begin position="42"/>
        <end position="98"/>
    </location>
</feature>
<dbReference type="GO" id="GO:0016987">
    <property type="term" value="F:sigma factor activity"/>
    <property type="evidence" value="ECO:0007669"/>
    <property type="project" value="UniProtKB-KW"/>
</dbReference>
<dbReference type="Proteomes" id="UP000642748">
    <property type="component" value="Unassembled WGS sequence"/>
</dbReference>
<evidence type="ECO:0000256" key="2">
    <source>
        <dbReference type="ARBA" id="ARBA00023015"/>
    </source>
</evidence>
<dbReference type="InterPro" id="IPR007627">
    <property type="entry name" value="RNA_pol_sigma70_r2"/>
</dbReference>
<dbReference type="Pfam" id="PF04542">
    <property type="entry name" value="Sigma70_r2"/>
    <property type="match status" value="1"/>
</dbReference>
<feature type="domain" description="RNA polymerase sigma factor 70 region 4 type 2" evidence="6">
    <location>
        <begin position="131"/>
        <end position="181"/>
    </location>
</feature>
<name>A0A8J3VNV3_9ACTN</name>
<dbReference type="InterPro" id="IPR013249">
    <property type="entry name" value="RNA_pol_sigma70_r4_t2"/>
</dbReference>
<dbReference type="GO" id="GO:0006352">
    <property type="term" value="P:DNA-templated transcription initiation"/>
    <property type="evidence" value="ECO:0007669"/>
    <property type="project" value="InterPro"/>
</dbReference>
<gene>
    <name evidence="8" type="primary">rpoE_11</name>
    <name evidence="8" type="ORF">Raf01_14590</name>
</gene>
<evidence type="ECO:0000256" key="4">
    <source>
        <dbReference type="ARBA" id="ARBA00023163"/>
    </source>
</evidence>
<organism evidence="8 9">
    <name type="scientific">Rugosimonospora africana</name>
    <dbReference type="NCBI Taxonomy" id="556532"/>
    <lineage>
        <taxon>Bacteria</taxon>
        <taxon>Bacillati</taxon>
        <taxon>Actinomycetota</taxon>
        <taxon>Actinomycetes</taxon>
        <taxon>Micromonosporales</taxon>
        <taxon>Micromonosporaceae</taxon>
        <taxon>Rugosimonospora</taxon>
    </lineage>
</organism>
<dbReference type="InterPro" id="IPR013324">
    <property type="entry name" value="RNA_pol_sigma_r3/r4-like"/>
</dbReference>
<dbReference type="GO" id="GO:0003677">
    <property type="term" value="F:DNA binding"/>
    <property type="evidence" value="ECO:0007669"/>
    <property type="project" value="InterPro"/>
</dbReference>
<dbReference type="SUPFAM" id="SSF88946">
    <property type="entry name" value="Sigma2 domain of RNA polymerase sigma factors"/>
    <property type="match status" value="1"/>
</dbReference>
<feature type="domain" description="DUF6596" evidence="7">
    <location>
        <begin position="199"/>
        <end position="299"/>
    </location>
</feature>
<accession>A0A8J3VNV3</accession>